<dbReference type="InterPro" id="IPR020846">
    <property type="entry name" value="MFS_dom"/>
</dbReference>
<feature type="transmembrane region" description="Helical" evidence="6">
    <location>
        <begin position="112"/>
        <end position="130"/>
    </location>
</feature>
<dbReference type="InterPro" id="IPR050495">
    <property type="entry name" value="ATG22/LtaA_families"/>
</dbReference>
<feature type="transmembrane region" description="Helical" evidence="6">
    <location>
        <begin position="362"/>
        <end position="385"/>
    </location>
</feature>
<dbReference type="SUPFAM" id="SSF103473">
    <property type="entry name" value="MFS general substrate transporter"/>
    <property type="match status" value="1"/>
</dbReference>
<reference evidence="8 9" key="1">
    <citation type="submission" date="2017-12" db="EMBL/GenBank/DDBJ databases">
        <title>Sequencing the genomes of 1000 Actinobacteria strains.</title>
        <authorList>
            <person name="Klenk H.-P."/>
        </authorList>
    </citation>
    <scope>NUCLEOTIDE SEQUENCE [LARGE SCALE GENOMIC DNA]</scope>
    <source>
        <strain evidence="8 9">DSM 12806</strain>
    </source>
</reference>
<comment type="caution">
    <text evidence="8">The sequence shown here is derived from an EMBL/GenBank/DDBJ whole genome shotgun (WGS) entry which is preliminary data.</text>
</comment>
<feature type="transmembrane region" description="Helical" evidence="6">
    <location>
        <begin position="262"/>
        <end position="284"/>
    </location>
</feature>
<evidence type="ECO:0000313" key="8">
    <source>
        <dbReference type="EMBL" id="PKW25361.1"/>
    </source>
</evidence>
<dbReference type="RefSeq" id="WP_101394088.1">
    <property type="nucleotide sequence ID" value="NZ_PJNE01000001.1"/>
</dbReference>
<sequence length="519" mass="55561">MTTQSATDVYADTARYHRPWYWYDWANSAFVTTVGTVLFGPYLTTVAKEAACPGLASDARCTSDLYVVPAASGLPGWVPGTAMAAVVVLLLALVVSLVAYARDTTLPYRPSALMVPLALVTAVLVLTAPLDPGSVAPYTVTLATVVSAVLLVFVGAITDRTARPARLLGIFAWVGSAAAIGLFFLTGGGWRYGALMMIIASISLGASLVVYDAILCRIARPDDRDKVSSRGWALGYLGGGLLLAVNLVIVSKPSLIGVDTGMAVRISLLSAGLWWAGFTLIPVIGMWNLRGAAATTLTDAPQAGIVRGSLTQLGHTFRDLRAYPNTLLFLLAYLFFNDGIQTVISSSSLYGAEQLRFGQSQLIALILMVQFVAFGGALLFGWLAGRWGAWRTILRSLVGWSVIVVAAYFLPEKAFVPFVALGVLIGIVLGGSQALSRSLFSQLVPRAREAEFFAFYQAMERGTSWFGALTFGLVHQLTDSYRPAIVALIVFFVLGYVVLRRVDVRQGILDAGNELPRVV</sequence>
<keyword evidence="3 6" id="KW-0812">Transmembrane</keyword>
<dbReference type="EMBL" id="PJNE01000001">
    <property type="protein sequence ID" value="PKW25361.1"/>
    <property type="molecule type" value="Genomic_DNA"/>
</dbReference>
<feature type="transmembrane region" description="Helical" evidence="6">
    <location>
        <begin position="392"/>
        <end position="410"/>
    </location>
</feature>
<feature type="transmembrane region" description="Helical" evidence="6">
    <location>
        <begin position="192"/>
        <end position="211"/>
    </location>
</feature>
<keyword evidence="9" id="KW-1185">Reference proteome</keyword>
<evidence type="ECO:0000313" key="9">
    <source>
        <dbReference type="Proteomes" id="UP000233781"/>
    </source>
</evidence>
<evidence type="ECO:0000256" key="6">
    <source>
        <dbReference type="SAM" id="Phobius"/>
    </source>
</evidence>
<keyword evidence="2" id="KW-0813">Transport</keyword>
<dbReference type="GO" id="GO:0022857">
    <property type="term" value="F:transmembrane transporter activity"/>
    <property type="evidence" value="ECO:0007669"/>
    <property type="project" value="InterPro"/>
</dbReference>
<evidence type="ECO:0000256" key="5">
    <source>
        <dbReference type="ARBA" id="ARBA00023136"/>
    </source>
</evidence>
<feature type="transmembrane region" description="Helical" evidence="6">
    <location>
        <begin position="416"/>
        <end position="440"/>
    </location>
</feature>
<feature type="transmembrane region" description="Helical" evidence="6">
    <location>
        <begin position="232"/>
        <end position="250"/>
    </location>
</feature>
<dbReference type="AlphaFoldDB" id="A0A2N3YEU5"/>
<protein>
    <submittedName>
        <fullName evidence="8">UMF1 family MFS transporter</fullName>
    </submittedName>
</protein>
<accession>A0A2N3YEU5</accession>
<evidence type="ECO:0000259" key="7">
    <source>
        <dbReference type="PROSITE" id="PS50850"/>
    </source>
</evidence>
<evidence type="ECO:0000256" key="3">
    <source>
        <dbReference type="ARBA" id="ARBA00022692"/>
    </source>
</evidence>
<dbReference type="GO" id="GO:0005886">
    <property type="term" value="C:plasma membrane"/>
    <property type="evidence" value="ECO:0007669"/>
    <property type="project" value="UniProtKB-SubCell"/>
</dbReference>
<feature type="transmembrane region" description="Helical" evidence="6">
    <location>
        <begin position="77"/>
        <end position="100"/>
    </location>
</feature>
<dbReference type="InterPro" id="IPR024671">
    <property type="entry name" value="Atg22-like"/>
</dbReference>
<evidence type="ECO:0000256" key="4">
    <source>
        <dbReference type="ARBA" id="ARBA00022989"/>
    </source>
</evidence>
<feature type="transmembrane region" description="Helical" evidence="6">
    <location>
        <begin position="136"/>
        <end position="155"/>
    </location>
</feature>
<dbReference type="OrthoDB" id="9768783at2"/>
<dbReference type="Pfam" id="PF11700">
    <property type="entry name" value="ATG22"/>
    <property type="match status" value="1"/>
</dbReference>
<keyword evidence="4 6" id="KW-1133">Transmembrane helix</keyword>
<feature type="domain" description="Major facilitator superfamily (MFS) profile" evidence="7">
    <location>
        <begin position="325"/>
        <end position="519"/>
    </location>
</feature>
<dbReference type="InterPro" id="IPR036259">
    <property type="entry name" value="MFS_trans_sf"/>
</dbReference>
<gene>
    <name evidence="8" type="ORF">ATL31_0149</name>
</gene>
<comment type="subcellular location">
    <subcellularLocation>
        <location evidence="1">Cell membrane</location>
        <topology evidence="1">Multi-pass membrane protein</topology>
    </subcellularLocation>
</comment>
<evidence type="ECO:0000256" key="1">
    <source>
        <dbReference type="ARBA" id="ARBA00004651"/>
    </source>
</evidence>
<dbReference type="PANTHER" id="PTHR23519:SF1">
    <property type="entry name" value="AUTOPHAGY-RELATED PROTEIN 22"/>
    <property type="match status" value="1"/>
</dbReference>
<keyword evidence="5 6" id="KW-0472">Membrane</keyword>
<feature type="transmembrane region" description="Helical" evidence="6">
    <location>
        <begin position="167"/>
        <end position="186"/>
    </location>
</feature>
<dbReference type="Proteomes" id="UP000233781">
    <property type="component" value="Unassembled WGS sequence"/>
</dbReference>
<feature type="transmembrane region" description="Helical" evidence="6">
    <location>
        <begin position="480"/>
        <end position="499"/>
    </location>
</feature>
<dbReference type="PANTHER" id="PTHR23519">
    <property type="entry name" value="AUTOPHAGY-RELATED PROTEIN 22"/>
    <property type="match status" value="1"/>
</dbReference>
<evidence type="ECO:0000256" key="2">
    <source>
        <dbReference type="ARBA" id="ARBA00022448"/>
    </source>
</evidence>
<proteinExistence type="predicted"/>
<dbReference type="PROSITE" id="PS50850">
    <property type="entry name" value="MFS"/>
    <property type="match status" value="1"/>
</dbReference>
<name>A0A2N3YEU5_9MICO</name>
<organism evidence="8 9">
    <name type="scientific">Phycicoccus duodecadis</name>
    <dbReference type="NCBI Taxonomy" id="173053"/>
    <lineage>
        <taxon>Bacteria</taxon>
        <taxon>Bacillati</taxon>
        <taxon>Actinomycetota</taxon>
        <taxon>Actinomycetes</taxon>
        <taxon>Micrococcales</taxon>
        <taxon>Intrasporangiaceae</taxon>
        <taxon>Phycicoccus</taxon>
    </lineage>
</organism>
<dbReference type="Gene3D" id="1.20.1250.20">
    <property type="entry name" value="MFS general substrate transporter like domains"/>
    <property type="match status" value="1"/>
</dbReference>